<evidence type="ECO:0000313" key="1">
    <source>
        <dbReference type="EMBL" id="SUZ83332.1"/>
    </source>
</evidence>
<protein>
    <submittedName>
        <fullName evidence="1">Uncharacterized protein</fullName>
    </submittedName>
</protein>
<proteinExistence type="predicted"/>
<name>A0A381QV89_9ZZZZ</name>
<dbReference type="AlphaFoldDB" id="A0A381QV89"/>
<sequence length="39" mass="4479">MVILVSFLLFELGFKRRFCACETSTKLKQMFNASPPLLV</sequence>
<dbReference type="EMBL" id="UINC01001546">
    <property type="protein sequence ID" value="SUZ83332.1"/>
    <property type="molecule type" value="Genomic_DNA"/>
</dbReference>
<reference evidence="1" key="1">
    <citation type="submission" date="2018-05" db="EMBL/GenBank/DDBJ databases">
        <authorList>
            <person name="Lanie J.A."/>
            <person name="Ng W.-L."/>
            <person name="Kazmierczak K.M."/>
            <person name="Andrzejewski T.M."/>
            <person name="Davidsen T.M."/>
            <person name="Wayne K.J."/>
            <person name="Tettelin H."/>
            <person name="Glass J.I."/>
            <person name="Rusch D."/>
            <person name="Podicherti R."/>
            <person name="Tsui H.-C.T."/>
            <person name="Winkler M.E."/>
        </authorList>
    </citation>
    <scope>NUCLEOTIDE SEQUENCE</scope>
</reference>
<gene>
    <name evidence="1" type="ORF">METZ01_LOCUS36186</name>
</gene>
<accession>A0A381QV89</accession>
<organism evidence="1">
    <name type="scientific">marine metagenome</name>
    <dbReference type="NCBI Taxonomy" id="408172"/>
    <lineage>
        <taxon>unclassified sequences</taxon>
        <taxon>metagenomes</taxon>
        <taxon>ecological metagenomes</taxon>
    </lineage>
</organism>